<comment type="caution">
    <text evidence="2">The sequence shown here is derived from an EMBL/GenBank/DDBJ whole genome shotgun (WGS) entry which is preliminary data.</text>
</comment>
<keyword evidence="3" id="KW-1185">Reference proteome</keyword>
<evidence type="ECO:0000256" key="1">
    <source>
        <dbReference type="SAM" id="SignalP"/>
    </source>
</evidence>
<name>A0A4Q7NT90_9ACTN</name>
<accession>A0A4Q7NT90</accession>
<gene>
    <name evidence="2" type="ORF">EV189_1370</name>
</gene>
<proteinExistence type="predicted"/>
<dbReference type="OrthoDB" id="5192834at2"/>
<dbReference type="RefSeq" id="WP_130492192.1">
    <property type="nucleotide sequence ID" value="NZ_SGXD01000002.1"/>
</dbReference>
<feature type="signal peptide" evidence="1">
    <location>
        <begin position="1"/>
        <end position="26"/>
    </location>
</feature>
<keyword evidence="1" id="KW-0732">Signal</keyword>
<dbReference type="AlphaFoldDB" id="A0A4Q7NT90"/>
<feature type="chain" id="PRO_5020211479" evidence="1">
    <location>
        <begin position="27"/>
        <end position="174"/>
    </location>
</feature>
<sequence length="174" mass="18856">MRLGRKALATLAAPAALAAVATPAHAAEPTYRPPEVQWVHTVHATADSATLRARYRCYGGNEGTHLWVSLKQGGGIQGDAMALAMQEGTSAIAASWYDSHPDQVVCNGRFNTLTYTVNREHGIPGYHPDDWAPLQKGPAFLQFCLFDSTAAEAGPDNTDQGFGYLYTWVQVHTR</sequence>
<dbReference type="EMBL" id="SGXD01000002">
    <property type="protein sequence ID" value="RZS89602.1"/>
    <property type="molecule type" value="Genomic_DNA"/>
</dbReference>
<organism evidence="2 3">
    <name type="scientific">Motilibacter rhizosphaerae</name>
    <dbReference type="NCBI Taxonomy" id="598652"/>
    <lineage>
        <taxon>Bacteria</taxon>
        <taxon>Bacillati</taxon>
        <taxon>Actinomycetota</taxon>
        <taxon>Actinomycetes</taxon>
        <taxon>Motilibacterales</taxon>
        <taxon>Motilibacteraceae</taxon>
        <taxon>Motilibacter</taxon>
    </lineage>
</organism>
<dbReference type="Proteomes" id="UP000293638">
    <property type="component" value="Unassembled WGS sequence"/>
</dbReference>
<evidence type="ECO:0000313" key="2">
    <source>
        <dbReference type="EMBL" id="RZS89602.1"/>
    </source>
</evidence>
<protein>
    <submittedName>
        <fullName evidence="2">Uncharacterized protein</fullName>
    </submittedName>
</protein>
<evidence type="ECO:0000313" key="3">
    <source>
        <dbReference type="Proteomes" id="UP000293638"/>
    </source>
</evidence>
<reference evidence="2 3" key="1">
    <citation type="submission" date="2019-02" db="EMBL/GenBank/DDBJ databases">
        <title>Genomic Encyclopedia of Type Strains, Phase IV (KMG-IV): sequencing the most valuable type-strain genomes for metagenomic binning, comparative biology and taxonomic classification.</title>
        <authorList>
            <person name="Goeker M."/>
        </authorList>
    </citation>
    <scope>NUCLEOTIDE SEQUENCE [LARGE SCALE GENOMIC DNA]</scope>
    <source>
        <strain evidence="2 3">DSM 45622</strain>
    </source>
</reference>